<dbReference type="InterPro" id="IPR012910">
    <property type="entry name" value="Plug_dom"/>
</dbReference>
<evidence type="ECO:0000256" key="8">
    <source>
        <dbReference type="PROSITE-ProRule" id="PRU01360"/>
    </source>
</evidence>
<comment type="caution">
    <text evidence="12">The sequence shown here is derived from an EMBL/GenBank/DDBJ whole genome shotgun (WGS) entry which is preliminary data.</text>
</comment>
<dbReference type="eggNOG" id="COG1629">
    <property type="taxonomic scope" value="Bacteria"/>
</dbReference>
<accession>G6E8I9</accession>
<evidence type="ECO:0000313" key="12">
    <source>
        <dbReference type="EMBL" id="EHJ62529.1"/>
    </source>
</evidence>
<keyword evidence="12" id="KW-0675">Receptor</keyword>
<organism evidence="12 13">
    <name type="scientific">Novosphingobium pentaromativorans US6-1</name>
    <dbReference type="NCBI Taxonomy" id="1088721"/>
    <lineage>
        <taxon>Bacteria</taxon>
        <taxon>Pseudomonadati</taxon>
        <taxon>Pseudomonadota</taxon>
        <taxon>Alphaproteobacteria</taxon>
        <taxon>Sphingomonadales</taxon>
        <taxon>Sphingomonadaceae</taxon>
        <taxon>Novosphingobium</taxon>
    </lineage>
</organism>
<comment type="subcellular location">
    <subcellularLocation>
        <location evidence="1 8">Cell outer membrane</location>
        <topology evidence="1 8">Multi-pass membrane protein</topology>
    </subcellularLocation>
</comment>
<keyword evidence="2 8" id="KW-0813">Transport</keyword>
<proteinExistence type="inferred from homology"/>
<dbReference type="STRING" id="1088721.JI59_16820"/>
<evidence type="ECO:0000256" key="4">
    <source>
        <dbReference type="ARBA" id="ARBA00022692"/>
    </source>
</evidence>
<dbReference type="InterPro" id="IPR037066">
    <property type="entry name" value="Plug_dom_sf"/>
</dbReference>
<dbReference type="PANTHER" id="PTHR47234:SF2">
    <property type="entry name" value="TONB-DEPENDENT RECEPTOR"/>
    <property type="match status" value="1"/>
</dbReference>
<dbReference type="PROSITE" id="PS52016">
    <property type="entry name" value="TONB_DEPENDENT_REC_3"/>
    <property type="match status" value="1"/>
</dbReference>
<dbReference type="PATRIC" id="fig|1088721.3.peg.652"/>
<keyword evidence="4 8" id="KW-0812">Transmembrane</keyword>
<gene>
    <name evidence="12" type="ORF">NSU_0660</name>
</gene>
<keyword evidence="7 8" id="KW-0998">Cell outer membrane</keyword>
<dbReference type="InterPro" id="IPR036942">
    <property type="entry name" value="Beta-barrel_TonB_sf"/>
</dbReference>
<dbReference type="KEGG" id="npn:JI59_16820"/>
<dbReference type="AlphaFoldDB" id="G6E8I9"/>
<evidence type="ECO:0000256" key="3">
    <source>
        <dbReference type="ARBA" id="ARBA00022452"/>
    </source>
</evidence>
<dbReference type="EMBL" id="AGFM01000008">
    <property type="protein sequence ID" value="EHJ62529.1"/>
    <property type="molecule type" value="Genomic_DNA"/>
</dbReference>
<keyword evidence="6 8" id="KW-0472">Membrane</keyword>
<feature type="domain" description="TonB-dependent receptor plug" evidence="11">
    <location>
        <begin position="75"/>
        <end position="190"/>
    </location>
</feature>
<evidence type="ECO:0000256" key="2">
    <source>
        <dbReference type="ARBA" id="ARBA00022448"/>
    </source>
</evidence>
<dbReference type="Pfam" id="PF07715">
    <property type="entry name" value="Plug"/>
    <property type="match status" value="1"/>
</dbReference>
<evidence type="ECO:0000256" key="7">
    <source>
        <dbReference type="ARBA" id="ARBA00023237"/>
    </source>
</evidence>
<evidence type="ECO:0000256" key="1">
    <source>
        <dbReference type="ARBA" id="ARBA00004571"/>
    </source>
</evidence>
<reference evidence="12 13" key="1">
    <citation type="journal article" date="2012" name="J. Bacteriol.">
        <title>Genome sequence of benzo(a)pyrene-degrading bacterium Novosphingobium pentaromativorans US6-1.</title>
        <authorList>
            <person name="Luo Y.R."/>
            <person name="Kang S.G."/>
            <person name="Kim S.J."/>
            <person name="Kim M.R."/>
            <person name="Li N."/>
            <person name="Lee J.H."/>
            <person name="Kwon K.K."/>
        </authorList>
    </citation>
    <scope>NUCLEOTIDE SEQUENCE [LARGE SCALE GENOMIC DNA]</scope>
    <source>
        <strain evidence="12 13">US6-1</strain>
    </source>
</reference>
<dbReference type="Pfam" id="PF00593">
    <property type="entry name" value="TonB_dep_Rec_b-barrel"/>
    <property type="match status" value="1"/>
</dbReference>
<feature type="domain" description="TonB-dependent receptor-like beta-barrel" evidence="10">
    <location>
        <begin position="439"/>
        <end position="983"/>
    </location>
</feature>
<keyword evidence="5 9" id="KW-0798">TonB box</keyword>
<protein>
    <submittedName>
        <fullName evidence="12">TonB-dependent receptor</fullName>
    </submittedName>
</protein>
<evidence type="ECO:0000259" key="10">
    <source>
        <dbReference type="Pfam" id="PF00593"/>
    </source>
</evidence>
<dbReference type="GO" id="GO:0009279">
    <property type="term" value="C:cell outer membrane"/>
    <property type="evidence" value="ECO:0007669"/>
    <property type="project" value="UniProtKB-SubCell"/>
</dbReference>
<keyword evidence="13" id="KW-1185">Reference proteome</keyword>
<evidence type="ECO:0000256" key="6">
    <source>
        <dbReference type="ARBA" id="ARBA00023136"/>
    </source>
</evidence>
<evidence type="ECO:0000256" key="5">
    <source>
        <dbReference type="ARBA" id="ARBA00023077"/>
    </source>
</evidence>
<dbReference type="InterPro" id="IPR039426">
    <property type="entry name" value="TonB-dep_rcpt-like"/>
</dbReference>
<comment type="similarity">
    <text evidence="8 9">Belongs to the TonB-dependent receptor family.</text>
</comment>
<evidence type="ECO:0000259" key="11">
    <source>
        <dbReference type="Pfam" id="PF07715"/>
    </source>
</evidence>
<dbReference type="InterPro" id="IPR000531">
    <property type="entry name" value="Beta-barrel_TonB"/>
</dbReference>
<evidence type="ECO:0000313" key="13">
    <source>
        <dbReference type="Proteomes" id="UP000004030"/>
    </source>
</evidence>
<dbReference type="Proteomes" id="UP000004030">
    <property type="component" value="Unassembled WGS sequence"/>
</dbReference>
<evidence type="ECO:0000256" key="9">
    <source>
        <dbReference type="RuleBase" id="RU003357"/>
    </source>
</evidence>
<sequence length="1030" mass="110482">MGSSIPDALMMGSHSRGAFKVKAFPTKAVLHSAICLAALSAGGTSASAQEAAGSPGEGDAIIVTGSRIARPELAAANPVVTVSDDDIVASGTINLTDYLQTVPALQGSFSSFDSSGDRAGIGTTGLNLLDLRNLGAERTLVLIDGRRQVAAFKGLQAVDINTIPTDLVERVEVLTGGASAIYGADGVSGVVNFIQKKDFEGVTARVQNGISSQGDAGQRLIALTAGHNFAQGRGNFAIAWEHGEQDRLSQQQRKRYSGTRRMGFYFNPDKISSTGQLVDGEPFYVPLDDVRYFDTSREGGIDVDYDGVPDFYGAQGLPFDPGQILQPTPPGVQPYLYRRGGNGTLVADYGNDLLPEMNRDIVSAVAHFDFSDAFTLYAEGKYANTQSFSLGQPTYDYYLFIQADNPYIPDAVRPSIFPVSPFGDPFGPAGVLVNRDNFDFGRRGEDIERETIRTVIGAKGDISPNLSYDLSYVYGQTKVTADYIGNILSDRFYAAIDAVSDGAGGVTCRANVMPGWMPFQPAVNTRAPIPPVTFAPGDCIPLNIFGEGVASQETIDWITADTTDRTKLTQHVVSGAITGNTGSTFAFPGGPLGFAVGGEYRKEKSNFTPDPLVAQGLTWTNVLGGSKGRFDVWEAFAEVNAPLLADMPFAHRLDVDAAIRYSDYSTVGSTTAWKFGGNWAPVRDIALRGTYSHAVRAPNITELFGATSQTFLPVNDPCSFVQVQNGSEYRAANCQALLTSLGVANPATFIGQDGRIGGLVTANPDLREETAKTFTAGVVLQPSFIPRLVVTADWYDIKIDDAINTASADQLAGLCVDQQSLDNAYCDLIARQGASSGNPGFISGFAISPFNVANFKTSGLDFTVSYLHPTDSAGTFGLRLVGNYLHELKFVPVPGADAINKAYLPGSPKFQITTDLTWAKGPVSFDWQINYASSTYRFDRQTIASNPDIVAPEYLKYKERFTHDLSFRVQASDRFEFYGGVNNMFDQKPSFALLNYAGAESGLNTPVSAVGRFFFVGARVKMADIFGGPQ</sequence>
<dbReference type="PANTHER" id="PTHR47234">
    <property type="match status" value="1"/>
</dbReference>
<dbReference type="SUPFAM" id="SSF56935">
    <property type="entry name" value="Porins"/>
    <property type="match status" value="1"/>
</dbReference>
<keyword evidence="3 8" id="KW-1134">Transmembrane beta strand</keyword>
<dbReference type="Gene3D" id="2.170.130.10">
    <property type="entry name" value="TonB-dependent receptor, plug domain"/>
    <property type="match status" value="1"/>
</dbReference>
<name>G6E8I9_9SPHN</name>
<dbReference type="Gene3D" id="2.40.170.20">
    <property type="entry name" value="TonB-dependent receptor, beta-barrel domain"/>
    <property type="match status" value="1"/>
</dbReference>
<dbReference type="eggNOG" id="COG4771">
    <property type="taxonomic scope" value="Bacteria"/>
</dbReference>